<dbReference type="AlphaFoldDB" id="A0AAV5X0H8"/>
<feature type="chain" id="PRO_5043675019" evidence="2">
    <location>
        <begin position="21"/>
        <end position="244"/>
    </location>
</feature>
<proteinExistence type="predicted"/>
<evidence type="ECO:0000313" key="3">
    <source>
        <dbReference type="EMBL" id="GMT36405.1"/>
    </source>
</evidence>
<keyword evidence="4" id="KW-1185">Reference proteome</keyword>
<evidence type="ECO:0000256" key="1">
    <source>
        <dbReference type="SAM" id="Phobius"/>
    </source>
</evidence>
<organism evidence="3 4">
    <name type="scientific">Pristionchus fissidentatus</name>
    <dbReference type="NCBI Taxonomy" id="1538716"/>
    <lineage>
        <taxon>Eukaryota</taxon>
        <taxon>Metazoa</taxon>
        <taxon>Ecdysozoa</taxon>
        <taxon>Nematoda</taxon>
        <taxon>Chromadorea</taxon>
        <taxon>Rhabditida</taxon>
        <taxon>Rhabditina</taxon>
        <taxon>Diplogasteromorpha</taxon>
        <taxon>Diplogasteroidea</taxon>
        <taxon>Neodiplogasteridae</taxon>
        <taxon>Pristionchus</taxon>
    </lineage>
</organism>
<keyword evidence="1" id="KW-0812">Transmembrane</keyword>
<protein>
    <submittedName>
        <fullName evidence="3">Uncharacterized protein</fullName>
    </submittedName>
</protein>
<gene>
    <name evidence="3" type="ORF">PFISCL1PPCAC_27702</name>
</gene>
<keyword evidence="2" id="KW-0732">Signal</keyword>
<keyword evidence="1" id="KW-0472">Membrane</keyword>
<feature type="transmembrane region" description="Helical" evidence="1">
    <location>
        <begin position="221"/>
        <end position="243"/>
    </location>
</feature>
<dbReference type="Proteomes" id="UP001432322">
    <property type="component" value="Unassembled WGS sequence"/>
</dbReference>
<keyword evidence="1" id="KW-1133">Transmembrane helix</keyword>
<evidence type="ECO:0000256" key="2">
    <source>
        <dbReference type="SAM" id="SignalP"/>
    </source>
</evidence>
<dbReference type="EMBL" id="BTSY01000007">
    <property type="protein sequence ID" value="GMT36405.1"/>
    <property type="molecule type" value="Genomic_DNA"/>
</dbReference>
<feature type="non-terminal residue" evidence="3">
    <location>
        <position position="1"/>
    </location>
</feature>
<feature type="signal peptide" evidence="2">
    <location>
        <begin position="1"/>
        <end position="20"/>
    </location>
</feature>
<sequence>YPSLMFIVLFSLLAVGFVAAIESNEIYTTEVADVPKEESIYLQVLQLVEPKLREFMLNQGIPEGAVEEFFELGFLKPQQLRQLSFLSNIEKIVEMMQWATKWTKKHAEKLEKLNCDELQKFQIRVTDEASSVLNHLFVASARLACFSRANTINVKDIDELIGSSSHFGDTKHALSFFPYVLHKLSPIEKDLLEGVSPFDAATAADVDSAAQVDPNQSDSRLIPLLLTAFLGFIVGVVVCLLIGA</sequence>
<reference evidence="3" key="1">
    <citation type="submission" date="2023-10" db="EMBL/GenBank/DDBJ databases">
        <title>Genome assembly of Pristionchus species.</title>
        <authorList>
            <person name="Yoshida K."/>
            <person name="Sommer R.J."/>
        </authorList>
    </citation>
    <scope>NUCLEOTIDE SEQUENCE</scope>
    <source>
        <strain evidence="3">RS5133</strain>
    </source>
</reference>
<feature type="non-terminal residue" evidence="3">
    <location>
        <position position="244"/>
    </location>
</feature>
<comment type="caution">
    <text evidence="3">The sequence shown here is derived from an EMBL/GenBank/DDBJ whole genome shotgun (WGS) entry which is preliminary data.</text>
</comment>
<evidence type="ECO:0000313" key="4">
    <source>
        <dbReference type="Proteomes" id="UP001432322"/>
    </source>
</evidence>
<accession>A0AAV5X0H8</accession>
<name>A0AAV5X0H8_9BILA</name>